<evidence type="ECO:0000313" key="2">
    <source>
        <dbReference type="Proteomes" id="UP001234297"/>
    </source>
</evidence>
<comment type="caution">
    <text evidence="1">The sequence shown here is derived from an EMBL/GenBank/DDBJ whole genome shotgun (WGS) entry which is preliminary data.</text>
</comment>
<gene>
    <name evidence="1" type="ORF">MRB53_030359</name>
</gene>
<dbReference type="Proteomes" id="UP001234297">
    <property type="component" value="Chromosome 10"/>
</dbReference>
<protein>
    <submittedName>
        <fullName evidence="1">Uncharacterized protein</fullName>
    </submittedName>
</protein>
<reference evidence="1 2" key="1">
    <citation type="journal article" date="2022" name="Hortic Res">
        <title>A haplotype resolved chromosomal level avocado genome allows analysis of novel avocado genes.</title>
        <authorList>
            <person name="Nath O."/>
            <person name="Fletcher S.J."/>
            <person name="Hayward A."/>
            <person name="Shaw L.M."/>
            <person name="Masouleh A.K."/>
            <person name="Furtado A."/>
            <person name="Henry R.J."/>
            <person name="Mitter N."/>
        </authorList>
    </citation>
    <scope>NUCLEOTIDE SEQUENCE [LARGE SCALE GENOMIC DNA]</scope>
    <source>
        <strain evidence="2">cv. Hass</strain>
    </source>
</reference>
<organism evidence="1 2">
    <name type="scientific">Persea americana</name>
    <name type="common">Avocado</name>
    <dbReference type="NCBI Taxonomy" id="3435"/>
    <lineage>
        <taxon>Eukaryota</taxon>
        <taxon>Viridiplantae</taxon>
        <taxon>Streptophyta</taxon>
        <taxon>Embryophyta</taxon>
        <taxon>Tracheophyta</taxon>
        <taxon>Spermatophyta</taxon>
        <taxon>Magnoliopsida</taxon>
        <taxon>Magnoliidae</taxon>
        <taxon>Laurales</taxon>
        <taxon>Lauraceae</taxon>
        <taxon>Persea</taxon>
    </lineage>
</organism>
<name>A0ACC2KL38_PERAE</name>
<accession>A0ACC2KL38</accession>
<proteinExistence type="predicted"/>
<sequence>MKRRKKRRRGKGEGRGKRRKKREEKKAHRRRRKYERRGKRRRATPPRRLPHRYKPLPVLWVILLKKLQLQQLFGCVLAISIMPREPDIGWQHGKMIGGHRHHVQCNYCHRLMIGGITRFKKHLARKKGEIKGCEAVPQEVREMIKRHLAAGEVKRESQKREIKADVEHLDAEPSEDKDTQSDESDREKAAARLESLRALGKDEAHIPIVNEYKSDHRRFMVACREINDTFSSVSYKNEQGSAPLRAADPGWDHGMMVDGDRQKIKCKYCNKVILGGGISRLKQHLAGERGNIAPCEEVPEDVKLQMQQHLGFKVLERLKRQRELGIINGPSQEGREENSDDMQMSPNATSSRRRRGRRGKEVDEGTSHRRKKANKVFPSATPIPPSSIHLTFASQEIIDQADMAVAKFMYDAGIPFSAANSLYFQAMADAIAAVGPGYKMPTYHALRGKLLTKSVCEAQELSLELRKSWEVTGCTVIADRWTDKTGQSVIYFFLYCPKGTAFLKSVDASDIVETPEALMNLFDCIVQEIGPRNVVHFVTECSASFRAAGKLLMFKYKTLFWSACVTDCINLMLEDLGKWDGVKEVLAKAKRLSRFIYNHAWALDLMRKRTGGRDIVLPAITKSMTDFLTLQSIVSLRDLLHQMFTSTTWLESAVSKERVGVEVIGIASDPLFWSSCAKILKVTKALFTVLHVAESNGRPSMGYIYDAMEKARKCIIAAFNNTESEYLPYVNLIDHVWEEQLHSPLHAAAHFLNPSIFYNPSFSHTKVIQKGLLDCIETLEPDTTAQDMILKQIPFYDEAAGDFNRPVAVRGRETLSPATNECLYLKATWWSMYASDYRELQRFAVRILSQTCCGTRYERKWSIFERVHSNERNRLEQERLNDIIFVHYNLCRLQRHLATSGSKILIRGPYDPICLEEEGMNAGVGDWVGDPGVLKRDDLGWIDVAMPVNTFASNKVHHCMETCGLPMKTDRYRTSMDDPQKLTDNGF</sequence>
<dbReference type="EMBL" id="CM056818">
    <property type="protein sequence ID" value="KAJ8621830.1"/>
    <property type="molecule type" value="Genomic_DNA"/>
</dbReference>
<evidence type="ECO:0000313" key="1">
    <source>
        <dbReference type="EMBL" id="KAJ8621830.1"/>
    </source>
</evidence>
<keyword evidence="2" id="KW-1185">Reference proteome</keyword>